<dbReference type="Gramene" id="KOM48372">
    <property type="protein sequence ID" value="KOM48372"/>
    <property type="gene ID" value="LR48_Vigan07g207600"/>
</dbReference>
<dbReference type="OMA" id="ELFQMTH"/>
<dbReference type="Pfam" id="PF03004">
    <property type="entry name" value="Transposase_24"/>
    <property type="match status" value="1"/>
</dbReference>
<name>A0A0L9V0G9_PHAAN</name>
<dbReference type="AlphaFoldDB" id="A0A0L9V0G9"/>
<evidence type="ECO:0000313" key="3">
    <source>
        <dbReference type="Proteomes" id="UP000053144"/>
    </source>
</evidence>
<evidence type="ECO:0000256" key="1">
    <source>
        <dbReference type="SAM" id="MobiDB-lite"/>
    </source>
</evidence>
<evidence type="ECO:0000313" key="2">
    <source>
        <dbReference type="EMBL" id="KOM48372.1"/>
    </source>
</evidence>
<protein>
    <submittedName>
        <fullName evidence="2">Uncharacterized protein</fullName>
    </submittedName>
</protein>
<feature type="compositionally biased region" description="Polar residues" evidence="1">
    <location>
        <begin position="121"/>
        <end position="138"/>
    </location>
</feature>
<feature type="region of interest" description="Disordered" evidence="1">
    <location>
        <begin position="351"/>
        <end position="379"/>
    </location>
</feature>
<accession>A0A0L9V0G9</accession>
<proteinExistence type="predicted"/>
<dbReference type="InterPro" id="IPR004252">
    <property type="entry name" value="Probable_transposase_24"/>
</dbReference>
<reference evidence="3" key="1">
    <citation type="journal article" date="2015" name="Proc. Natl. Acad. Sci. U.S.A.">
        <title>Genome sequencing of adzuki bean (Vigna angularis) provides insight into high starch and low fat accumulation and domestication.</title>
        <authorList>
            <person name="Yang K."/>
            <person name="Tian Z."/>
            <person name="Chen C."/>
            <person name="Luo L."/>
            <person name="Zhao B."/>
            <person name="Wang Z."/>
            <person name="Yu L."/>
            <person name="Li Y."/>
            <person name="Sun Y."/>
            <person name="Li W."/>
            <person name="Chen Y."/>
            <person name="Li Y."/>
            <person name="Zhang Y."/>
            <person name="Ai D."/>
            <person name="Zhao J."/>
            <person name="Shang C."/>
            <person name="Ma Y."/>
            <person name="Wu B."/>
            <person name="Wang M."/>
            <person name="Gao L."/>
            <person name="Sun D."/>
            <person name="Zhang P."/>
            <person name="Guo F."/>
            <person name="Wang W."/>
            <person name="Li Y."/>
            <person name="Wang J."/>
            <person name="Varshney R.K."/>
            <person name="Wang J."/>
            <person name="Ling H.Q."/>
            <person name="Wan P."/>
        </authorList>
    </citation>
    <scope>NUCLEOTIDE SEQUENCE</scope>
    <source>
        <strain evidence="3">cv. Jingnong 6</strain>
    </source>
</reference>
<sequence>MASDGCDPPIPPLAKSDKEKGKKKSYMVKLLNRFNNVNASSSQPSTPTSTSTARFVPPPLQVPGLTPTAPSIPPSLEVPAFTPSPQKFAADQWRSPSPHVGSNPTTPTNMPSPPPIGDNPPHSSSAANDFEDVSNNRPIITPIGGGFYPTKTASKAITATIKQQFDEPWVTWGNIPQTQRDVFFERFRELGRSVHVDEIFQQTHIRASTGQFVDERSRRTHEEFEAKFSQIRSETASVGASACSPLDPADEERLRNQCWLDVAGGRYKGRVYGIGNVSAQDDCVDSYIQQTQASSSQQPMADDISNLHTRVSTHDDQLRQMNSQLQGFIGVIMQYLPPPTVAIAQQFFQSQNQPQTNVQPQQPQQPTDQPQDDNVYGDY</sequence>
<dbReference type="Proteomes" id="UP000053144">
    <property type="component" value="Chromosome 7"/>
</dbReference>
<feature type="compositionally biased region" description="Low complexity" evidence="1">
    <location>
        <begin position="40"/>
        <end position="52"/>
    </location>
</feature>
<gene>
    <name evidence="2" type="ORF">LR48_Vigan07g207600</name>
</gene>
<organism evidence="2 3">
    <name type="scientific">Phaseolus angularis</name>
    <name type="common">Azuki bean</name>
    <name type="synonym">Vigna angularis</name>
    <dbReference type="NCBI Taxonomy" id="3914"/>
    <lineage>
        <taxon>Eukaryota</taxon>
        <taxon>Viridiplantae</taxon>
        <taxon>Streptophyta</taxon>
        <taxon>Embryophyta</taxon>
        <taxon>Tracheophyta</taxon>
        <taxon>Spermatophyta</taxon>
        <taxon>Magnoliopsida</taxon>
        <taxon>eudicotyledons</taxon>
        <taxon>Gunneridae</taxon>
        <taxon>Pentapetalae</taxon>
        <taxon>rosids</taxon>
        <taxon>fabids</taxon>
        <taxon>Fabales</taxon>
        <taxon>Fabaceae</taxon>
        <taxon>Papilionoideae</taxon>
        <taxon>50 kb inversion clade</taxon>
        <taxon>NPAAA clade</taxon>
        <taxon>indigoferoid/millettioid clade</taxon>
        <taxon>Phaseoleae</taxon>
        <taxon>Vigna</taxon>
    </lineage>
</organism>
<feature type="region of interest" description="Disordered" evidence="1">
    <location>
        <begin position="1"/>
        <end position="138"/>
    </location>
</feature>
<dbReference type="EMBL" id="CM003377">
    <property type="protein sequence ID" value="KOM48372.1"/>
    <property type="molecule type" value="Genomic_DNA"/>
</dbReference>